<accession>A0A1V4BM55</accession>
<protein>
    <submittedName>
        <fullName evidence="2">PEP-CTERM sorting domain-containing protein</fullName>
    </submittedName>
</protein>
<dbReference type="Proteomes" id="UP000189835">
    <property type="component" value="Unassembled WGS sequence"/>
</dbReference>
<feature type="transmembrane region" description="Helical" evidence="1">
    <location>
        <begin position="236"/>
        <end position="254"/>
    </location>
</feature>
<organism evidence="2 3">
    <name type="scientific">Microcystis aeruginosa KW</name>
    <dbReference type="NCBI Taxonomy" id="1960155"/>
    <lineage>
        <taxon>Bacteria</taxon>
        <taxon>Bacillati</taxon>
        <taxon>Cyanobacteriota</taxon>
        <taxon>Cyanophyceae</taxon>
        <taxon>Oscillatoriophycideae</taxon>
        <taxon>Chroococcales</taxon>
        <taxon>Microcystaceae</taxon>
        <taxon>Microcystis</taxon>
    </lineage>
</organism>
<evidence type="ECO:0000313" key="2">
    <source>
        <dbReference type="EMBL" id="OPF15003.1"/>
    </source>
</evidence>
<gene>
    <name evidence="2" type="ORF">B1L04_20760</name>
</gene>
<name>A0A1V4BM55_MICAE</name>
<evidence type="ECO:0000256" key="1">
    <source>
        <dbReference type="SAM" id="Phobius"/>
    </source>
</evidence>
<evidence type="ECO:0000313" key="3">
    <source>
        <dbReference type="Proteomes" id="UP000189835"/>
    </source>
</evidence>
<proteinExistence type="predicted"/>
<comment type="caution">
    <text evidence="2">The sequence shown here is derived from an EMBL/GenBank/DDBJ whole genome shotgun (WGS) entry which is preliminary data.</text>
</comment>
<keyword evidence="1" id="KW-0472">Membrane</keyword>
<dbReference type="EMBL" id="MVGR01000005">
    <property type="protein sequence ID" value="OPF15003.1"/>
    <property type="molecule type" value="Genomic_DNA"/>
</dbReference>
<dbReference type="InterPro" id="IPR013424">
    <property type="entry name" value="Ice-binding_C"/>
</dbReference>
<dbReference type="NCBIfam" id="TIGR02595">
    <property type="entry name" value="PEP_CTERM"/>
    <property type="match status" value="1"/>
</dbReference>
<sequence length="285" mass="30915">MNTKHLATLLGLTSVIVFNPLLSVKAEPVIYIETGGKESLSFDPNGLAILESIGLSLASVEDTNTPAPGYDHAFDILPPSSDPNIRGTDWVFSYDKETGNYEVISGTTEFTGSIFFNVDQNKLSLPSVLEIGNFSASFQTNTNPDIPLPFLVFITDTLNTGLKVLSPIEPGLPNVDLNNNTWSLEPVPFLFTKEFSDFLGKAGATQSVEGLQIAIGRADRSFVPLSTQSVPEPSSILGLLMVVLVAGFLNFYVLNKTTDFLLNHLTRLLDKNKKSTNCAKDSSFC</sequence>
<keyword evidence="1" id="KW-0812">Transmembrane</keyword>
<keyword evidence="1" id="KW-1133">Transmembrane helix</keyword>
<dbReference type="AlphaFoldDB" id="A0A1V4BM55"/>
<reference evidence="2 3" key="1">
    <citation type="submission" date="2017-02" db="EMBL/GenBank/DDBJ databases">
        <title>Genome sequence of Microcystis aeruginosa KW.</title>
        <authorList>
            <person name="Oh H.-M."/>
            <person name="Ahn C.-Y."/>
            <person name="Jeong H."/>
            <person name="Srivastava A."/>
            <person name="Lee H.-G."/>
            <person name="Kang S.-R."/>
        </authorList>
    </citation>
    <scope>NUCLEOTIDE SEQUENCE [LARGE SCALE GENOMIC DNA]</scope>
    <source>
        <strain evidence="2 3">KW</strain>
    </source>
</reference>
<dbReference type="RefSeq" id="WP_079209230.1">
    <property type="nucleotide sequence ID" value="NZ_MVGR01000005.1"/>
</dbReference>